<organism evidence="2 3">
    <name type="scientific">Sulfuritortus calidifontis</name>
    <dbReference type="NCBI Taxonomy" id="1914471"/>
    <lineage>
        <taxon>Bacteria</taxon>
        <taxon>Pseudomonadati</taxon>
        <taxon>Pseudomonadota</taxon>
        <taxon>Betaproteobacteria</taxon>
        <taxon>Nitrosomonadales</taxon>
        <taxon>Thiobacillaceae</taxon>
        <taxon>Sulfuritortus</taxon>
    </lineage>
</organism>
<dbReference type="Pfam" id="PF04375">
    <property type="entry name" value="HemX"/>
    <property type="match status" value="1"/>
</dbReference>
<keyword evidence="2" id="KW-0808">Transferase</keyword>
<protein>
    <submittedName>
        <fullName evidence="2">Uroporphyrin-3 C-methyltransferase</fullName>
    </submittedName>
</protein>
<dbReference type="PANTHER" id="PTHR38043:SF1">
    <property type="entry name" value="PROTEIN HEMX"/>
    <property type="match status" value="1"/>
</dbReference>
<feature type="transmembrane region" description="Helical" evidence="1">
    <location>
        <begin position="16"/>
        <end position="38"/>
    </location>
</feature>
<accession>A0A4R3JY29</accession>
<dbReference type="EMBL" id="SLZY01000002">
    <property type="protein sequence ID" value="TCS73364.1"/>
    <property type="molecule type" value="Genomic_DNA"/>
</dbReference>
<dbReference type="Proteomes" id="UP000295135">
    <property type="component" value="Unassembled WGS sequence"/>
</dbReference>
<dbReference type="AlphaFoldDB" id="A0A4R3JY29"/>
<evidence type="ECO:0000313" key="3">
    <source>
        <dbReference type="Proteomes" id="UP000295135"/>
    </source>
</evidence>
<keyword evidence="1" id="KW-0812">Transmembrane</keyword>
<dbReference type="PANTHER" id="PTHR38043">
    <property type="entry name" value="PROTEIN HEMX"/>
    <property type="match status" value="1"/>
</dbReference>
<sequence length="338" mass="37019">MNSPVPDPAKPGRSPWLPLALALAVLALIAAGAVAWLLHVRMQELELQLAKRIGEFDSASRQAQAVARQAGTTLDSVLARLDALEAQSLTAQNQQLALSAMYQELARSQDERVLADIEQTLSLVQEHLQLAGNVRAALIALESAEQRLSRQGKPQFAALRQAIARDVERLRLLPNADVIGLNARLDALIQNIDLLKLESESEPAAKPAKPAKTGAVDTASRFGREMWEEFKQLVRIRRLDHPDLPLLAPEQIYFVKQNLKLRLLSARLAALQGDQATWKSDLTAAQAWVTQYFNRNDPLVRGTLDSLKHLAAASVSVEGADISGSLKALNEARKVVRS</sequence>
<keyword evidence="3" id="KW-1185">Reference proteome</keyword>
<reference evidence="2 3" key="1">
    <citation type="submission" date="2019-03" db="EMBL/GenBank/DDBJ databases">
        <title>Genomic Encyclopedia of Type Strains, Phase IV (KMG-IV): sequencing the most valuable type-strain genomes for metagenomic binning, comparative biology and taxonomic classification.</title>
        <authorList>
            <person name="Goeker M."/>
        </authorList>
    </citation>
    <scope>NUCLEOTIDE SEQUENCE [LARGE SCALE GENOMIC DNA]</scope>
    <source>
        <strain evidence="2 3">DSM 103923</strain>
    </source>
</reference>
<evidence type="ECO:0000313" key="2">
    <source>
        <dbReference type="EMBL" id="TCS73364.1"/>
    </source>
</evidence>
<dbReference type="GO" id="GO:0032259">
    <property type="term" value="P:methylation"/>
    <property type="evidence" value="ECO:0007669"/>
    <property type="project" value="UniProtKB-KW"/>
</dbReference>
<keyword evidence="1" id="KW-1133">Transmembrane helix</keyword>
<evidence type="ECO:0000256" key="1">
    <source>
        <dbReference type="SAM" id="Phobius"/>
    </source>
</evidence>
<keyword evidence="2" id="KW-0489">Methyltransferase</keyword>
<comment type="caution">
    <text evidence="2">The sequence shown here is derived from an EMBL/GenBank/DDBJ whole genome shotgun (WGS) entry which is preliminary data.</text>
</comment>
<keyword evidence="1" id="KW-0472">Membrane</keyword>
<gene>
    <name evidence="2" type="ORF">EDC61_102134</name>
</gene>
<dbReference type="InterPro" id="IPR007470">
    <property type="entry name" value="HemX"/>
</dbReference>
<dbReference type="GO" id="GO:0008168">
    <property type="term" value="F:methyltransferase activity"/>
    <property type="evidence" value="ECO:0007669"/>
    <property type="project" value="UniProtKB-KW"/>
</dbReference>
<proteinExistence type="predicted"/>
<name>A0A4R3JY29_9PROT</name>